<dbReference type="PANTHER" id="PTHR18898:SF2">
    <property type="entry name" value="NUCLEOPROTEIN TPR"/>
    <property type="match status" value="1"/>
</dbReference>
<feature type="compositionally biased region" description="Basic and acidic residues" evidence="1">
    <location>
        <begin position="1197"/>
        <end position="1206"/>
    </location>
</feature>
<keyword evidence="3" id="KW-1185">Reference proteome</keyword>
<feature type="region of interest" description="Disordered" evidence="1">
    <location>
        <begin position="986"/>
        <end position="1081"/>
    </location>
</feature>
<feature type="compositionally biased region" description="Gly residues" evidence="1">
    <location>
        <begin position="640"/>
        <end position="649"/>
    </location>
</feature>
<dbReference type="Proteomes" id="UP001281003">
    <property type="component" value="Unassembled WGS sequence"/>
</dbReference>
<feature type="compositionally biased region" description="Low complexity" evidence="1">
    <location>
        <begin position="894"/>
        <end position="912"/>
    </location>
</feature>
<gene>
    <name evidence="2" type="ORF">B0T20DRAFT_472122</name>
</gene>
<name>A0AAE0P3F3_SORBR</name>
<feature type="compositionally biased region" description="Polar residues" evidence="1">
    <location>
        <begin position="1038"/>
        <end position="1056"/>
    </location>
</feature>
<dbReference type="GO" id="GO:0017056">
    <property type="term" value="F:structural constituent of nuclear pore"/>
    <property type="evidence" value="ECO:0007669"/>
    <property type="project" value="TreeGrafter"/>
</dbReference>
<protein>
    <submittedName>
        <fullName evidence="2">Uncharacterized protein</fullName>
    </submittedName>
</protein>
<feature type="region of interest" description="Disordered" evidence="1">
    <location>
        <begin position="640"/>
        <end position="664"/>
    </location>
</feature>
<feature type="region of interest" description="Disordered" evidence="1">
    <location>
        <begin position="1225"/>
        <end position="1367"/>
    </location>
</feature>
<reference evidence="2" key="2">
    <citation type="submission" date="2023-07" db="EMBL/GenBank/DDBJ databases">
        <authorList>
            <consortium name="Lawrence Berkeley National Laboratory"/>
            <person name="Haridas S."/>
            <person name="Hensen N."/>
            <person name="Bonometti L."/>
            <person name="Westerberg I."/>
            <person name="Brannstrom I.O."/>
            <person name="Guillou S."/>
            <person name="Cros-Aarteil S."/>
            <person name="Calhoun S."/>
            <person name="Kuo A."/>
            <person name="Mondo S."/>
            <person name="Pangilinan J."/>
            <person name="Riley R."/>
            <person name="LaButti K."/>
            <person name="Andreopoulos B."/>
            <person name="Lipzen A."/>
            <person name="Chen C."/>
            <person name="Yanf M."/>
            <person name="Daum C."/>
            <person name="Ng V."/>
            <person name="Clum A."/>
            <person name="Steindorff A."/>
            <person name="Ohm R."/>
            <person name="Martin F."/>
            <person name="Silar P."/>
            <person name="Natvig D."/>
            <person name="Lalanne C."/>
            <person name="Gautier V."/>
            <person name="Ament-velasquez S.L."/>
            <person name="Kruys A."/>
            <person name="Hutchinson M.I."/>
            <person name="Powell A.J."/>
            <person name="Barry K."/>
            <person name="Miller A.N."/>
            <person name="Grigoriev I.V."/>
            <person name="Debuchy R."/>
            <person name="Gladieux P."/>
            <person name="Thoren M.H."/>
            <person name="Johannesson H."/>
        </authorList>
    </citation>
    <scope>NUCLEOTIDE SEQUENCE</scope>
    <source>
        <strain evidence="2">FGSC 1904</strain>
    </source>
</reference>
<feature type="compositionally biased region" description="Basic and acidic residues" evidence="1">
    <location>
        <begin position="814"/>
        <end position="824"/>
    </location>
</feature>
<accession>A0AAE0P3F3</accession>
<feature type="compositionally biased region" description="Low complexity" evidence="1">
    <location>
        <begin position="997"/>
        <end position="1011"/>
    </location>
</feature>
<feature type="compositionally biased region" description="Low complexity" evidence="1">
    <location>
        <begin position="1019"/>
        <end position="1031"/>
    </location>
</feature>
<evidence type="ECO:0000256" key="1">
    <source>
        <dbReference type="SAM" id="MobiDB-lite"/>
    </source>
</evidence>
<sequence>MSIMEIWSQVVPGISMPETIPTYEEATRPVDWLQLAGPFISIQDYARLCRVSRHFCDYFLPRLWADPFAICYALEPNPIFGGKTEPRIELFCRIVPLARLGTLSLVLAFRPRVRDWLELNHYGAVGPDTCSPSDSFPNLRCMTMVDDTHDPDSNSSIIQYKPSRFPNDLWVLAAKRCLQLEVQWPAQDHLENVVYYDDSRIHQFHSSEPRFSGMPRLRILKVAGHNMGDEYALRIIRDMKSKIWSLDLSSNRLTGRFLPKYMYGHPRCRGDRDWINGSCKCFARDVRDDLEGFLCNARFAGFFVHETCYTENPWLPHPRKYHQDSPRYVLARNFDAEGGMSVEFHFPEVRETAAFDDSLDAVVKAICSPKHVSLIKSLDICQPPLWGITHLYLNQNPKLTARSLQSVVLEFPQLQRLECDSMLFIVPNTMLRHNRFYDSHHAVPKYVSSSNFIKDPQAISGILGLSHLFRPLFVNLQTLRIHHSLVTNLPELTGFGDLSDMEKMWFAETFLLPRADLMFPNPFHPDMNPRLQSLTLTHIPRYSTGPLIERLKGLLKAAWFQEQTLARLRAEHRRLHQTRYEPPLLSGLRKIVLEFDPDPRRSEKTTQGEEDQMAGLEKFDAEALLNSGAKKEFGTFGGFTASGGNGSGSRGIDSPRNGSATMRGQSAEVRHVNANRNGSAAGSSRQQPQQPQQHGSELHRGDSETSGVRAASDSFHTYDNQIWSEEEKDEGPQIQLGTRLAPLYVPYTVRFTNHTEQKTKVFIGYRYSTDQDNDDGQSQEQPRSSSSEPADGNGASSPSRQVPASPRNSFDVLSRPEERVREESQMPFSSSSSDEGLIDRLQPLGLSAQVGEGSRSSQTQPEPDGFIPANNPPPYTETSSSVRGRSFEGSFIHTTSGSSSPTPSSSSSSDGTILYHTGAKPPPLPTSPDAIYPIPPCFFAYPYYLSLAEQQASLTCYHNLISRILFDQVGPTAPAEVFETSPVVYEPPAPVPPPPTASTTSGSPSASTSAPAPAPASTPTPTTTTSASSSSRPRFSLSPRQARQARQNHPHPSSPSNKEKEKEEEEQKEKEKEAEEQRKRHKEIQLREVIEYYFGCPPQAATPSMVRAGVPCQSFEQTRGDGGGAGCLVFARVWEAGLFGDFWVPGEGGSGEGEGGEGGVYKRRKNGLGKEITQERLGSVENGKRRGRGRSRGRNLLRKDMRRPTRQELAQMKDVVEELKKFRGLTGGTAARDTASTNTRARQQQQQHYQGNGQNGSSQQQNQRNGQSQESQQQHETKAKPKPTATKDKKGKGKGKAVNTEYGDGDDKDSHREDVDDYYDFREEGRGWGQWQQDEDGDDEDDADEAGDDDDDDDDADDRKWAGKHWMGELVVIR</sequence>
<dbReference type="GO" id="GO:0006406">
    <property type="term" value="P:mRNA export from nucleus"/>
    <property type="evidence" value="ECO:0007669"/>
    <property type="project" value="TreeGrafter"/>
</dbReference>
<feature type="compositionally biased region" description="Polar residues" evidence="1">
    <location>
        <begin position="794"/>
        <end position="808"/>
    </location>
</feature>
<reference evidence="2" key="1">
    <citation type="journal article" date="2023" name="Mol. Phylogenet. Evol.">
        <title>Genome-scale phylogeny and comparative genomics of the fungal order Sordariales.</title>
        <authorList>
            <person name="Hensen N."/>
            <person name="Bonometti L."/>
            <person name="Westerberg I."/>
            <person name="Brannstrom I.O."/>
            <person name="Guillou S."/>
            <person name="Cros-Aarteil S."/>
            <person name="Calhoun S."/>
            <person name="Haridas S."/>
            <person name="Kuo A."/>
            <person name="Mondo S."/>
            <person name="Pangilinan J."/>
            <person name="Riley R."/>
            <person name="LaButti K."/>
            <person name="Andreopoulos B."/>
            <person name="Lipzen A."/>
            <person name="Chen C."/>
            <person name="Yan M."/>
            <person name="Daum C."/>
            <person name="Ng V."/>
            <person name="Clum A."/>
            <person name="Steindorff A."/>
            <person name="Ohm R.A."/>
            <person name="Martin F."/>
            <person name="Silar P."/>
            <person name="Natvig D.O."/>
            <person name="Lalanne C."/>
            <person name="Gautier V."/>
            <person name="Ament-Velasquez S.L."/>
            <person name="Kruys A."/>
            <person name="Hutchinson M.I."/>
            <person name="Powell A.J."/>
            <person name="Barry K."/>
            <person name="Miller A.N."/>
            <person name="Grigoriev I.V."/>
            <person name="Debuchy R."/>
            <person name="Gladieux P."/>
            <person name="Hiltunen Thoren M."/>
            <person name="Johannesson H."/>
        </authorList>
    </citation>
    <scope>NUCLEOTIDE SEQUENCE</scope>
    <source>
        <strain evidence="2">FGSC 1904</strain>
    </source>
</reference>
<dbReference type="PANTHER" id="PTHR18898">
    <property type="entry name" value="NUCLEOPROTEIN TPR-RELATED"/>
    <property type="match status" value="1"/>
</dbReference>
<feature type="region of interest" description="Disordered" evidence="1">
    <location>
        <begin position="676"/>
        <end position="713"/>
    </location>
</feature>
<feature type="compositionally biased region" description="Pro residues" evidence="1">
    <location>
        <begin position="986"/>
        <end position="996"/>
    </location>
</feature>
<feature type="compositionally biased region" description="Low complexity" evidence="1">
    <location>
        <begin position="778"/>
        <end position="789"/>
    </location>
</feature>
<feature type="region of interest" description="Disordered" evidence="1">
    <location>
        <begin position="768"/>
        <end position="836"/>
    </location>
</feature>
<evidence type="ECO:0000313" key="2">
    <source>
        <dbReference type="EMBL" id="KAK3392265.1"/>
    </source>
</evidence>
<feature type="compositionally biased region" description="Polar residues" evidence="1">
    <location>
        <begin position="676"/>
        <end position="685"/>
    </location>
</feature>
<comment type="caution">
    <text evidence="2">The sequence shown here is derived from an EMBL/GenBank/DDBJ whole genome shotgun (WGS) entry which is preliminary data.</text>
</comment>
<feature type="compositionally biased region" description="Acidic residues" evidence="1">
    <location>
        <begin position="1333"/>
        <end position="1356"/>
    </location>
</feature>
<feature type="compositionally biased region" description="Low complexity" evidence="1">
    <location>
        <begin position="1243"/>
        <end position="1272"/>
    </location>
</feature>
<dbReference type="GO" id="GO:0005643">
    <property type="term" value="C:nuclear pore"/>
    <property type="evidence" value="ECO:0007669"/>
    <property type="project" value="TreeGrafter"/>
</dbReference>
<feature type="compositionally biased region" description="Basic and acidic residues" evidence="1">
    <location>
        <begin position="1057"/>
        <end position="1081"/>
    </location>
</feature>
<feature type="compositionally biased region" description="Basic residues" evidence="1">
    <location>
        <begin position="1185"/>
        <end position="1196"/>
    </location>
</feature>
<dbReference type="EMBL" id="JAUTDP010000011">
    <property type="protein sequence ID" value="KAK3392265.1"/>
    <property type="molecule type" value="Genomic_DNA"/>
</dbReference>
<feature type="region of interest" description="Disordered" evidence="1">
    <location>
        <begin position="1172"/>
        <end position="1209"/>
    </location>
</feature>
<evidence type="ECO:0000313" key="3">
    <source>
        <dbReference type="Proteomes" id="UP001281003"/>
    </source>
</evidence>
<dbReference type="GO" id="GO:1901673">
    <property type="term" value="P:regulation of mitotic spindle assembly"/>
    <property type="evidence" value="ECO:0007669"/>
    <property type="project" value="TreeGrafter"/>
</dbReference>
<organism evidence="2 3">
    <name type="scientific">Sordaria brevicollis</name>
    <dbReference type="NCBI Taxonomy" id="83679"/>
    <lineage>
        <taxon>Eukaryota</taxon>
        <taxon>Fungi</taxon>
        <taxon>Dikarya</taxon>
        <taxon>Ascomycota</taxon>
        <taxon>Pezizomycotina</taxon>
        <taxon>Sordariomycetes</taxon>
        <taxon>Sordariomycetidae</taxon>
        <taxon>Sordariales</taxon>
        <taxon>Sordariaceae</taxon>
        <taxon>Sordaria</taxon>
    </lineage>
</organism>
<dbReference type="SUPFAM" id="SSF52047">
    <property type="entry name" value="RNI-like"/>
    <property type="match status" value="1"/>
</dbReference>
<feature type="region of interest" description="Disordered" evidence="1">
    <location>
        <begin position="849"/>
        <end position="921"/>
    </location>
</feature>
<feature type="compositionally biased region" description="Basic and acidic residues" evidence="1">
    <location>
        <begin position="1308"/>
        <end position="1326"/>
    </location>
</feature>
<proteinExistence type="predicted"/>